<dbReference type="Pfam" id="PF24883">
    <property type="entry name" value="NPHP3_N"/>
    <property type="match status" value="1"/>
</dbReference>
<evidence type="ECO:0000313" key="4">
    <source>
        <dbReference type="Proteomes" id="UP001197093"/>
    </source>
</evidence>
<comment type="caution">
    <text evidence="3">The sequence shown here is derived from an EMBL/GenBank/DDBJ whole genome shotgun (WGS) entry which is preliminary data.</text>
</comment>
<dbReference type="Proteomes" id="UP001197093">
    <property type="component" value="Unassembled WGS sequence"/>
</dbReference>
<reference evidence="3" key="1">
    <citation type="submission" date="2023-02" db="EMBL/GenBank/DDBJ databases">
        <authorList>
            <person name="Palmer J.M."/>
        </authorList>
    </citation>
    <scope>NUCLEOTIDE SEQUENCE</scope>
    <source>
        <strain evidence="3">FW57</strain>
    </source>
</reference>
<protein>
    <recommendedName>
        <fullName evidence="2">NACHT domain-containing protein</fullName>
    </recommendedName>
</protein>
<dbReference type="PROSITE" id="PS50837">
    <property type="entry name" value="NACHT"/>
    <property type="match status" value="1"/>
</dbReference>
<dbReference type="PANTHER" id="PTHR10039:SF5">
    <property type="entry name" value="NACHT DOMAIN-CONTAINING PROTEIN"/>
    <property type="match status" value="1"/>
</dbReference>
<dbReference type="InterPro" id="IPR027417">
    <property type="entry name" value="P-loop_NTPase"/>
</dbReference>
<dbReference type="InterPro" id="IPR056884">
    <property type="entry name" value="NPHP3-like_N"/>
</dbReference>
<gene>
    <name evidence="3" type="ORF">NEMBOFW57_010831</name>
</gene>
<keyword evidence="4" id="KW-1185">Reference proteome</keyword>
<dbReference type="InterPro" id="IPR007111">
    <property type="entry name" value="NACHT_NTPase"/>
</dbReference>
<proteinExistence type="predicted"/>
<dbReference type="EMBL" id="JAHCVI010000006">
    <property type="protein sequence ID" value="KAG7284458.1"/>
    <property type="molecule type" value="Genomic_DNA"/>
</dbReference>
<name>A0AAD4ENF1_9PEZI</name>
<dbReference type="AlphaFoldDB" id="A0AAD4ENF1"/>
<sequence length="850" mass="96426">MRSRTAGDILVVLDRIESIKGLGAAQLLGQLLVNSGQWDGSGHARVFLCGSSNDGAEAVLDGVAVNDKITLLDCLKTLTFEEIALRRSAIVDAAEGTNEWIWSHPEYQEWESESSGILWIQGKPGSGKSVLAKTIQTRLGKETQDLVCSWFYSRDFGQKAISHDSLLKAFLQQMLSREASLFSVYQDVYRNLRSEEWPRDAMQTVLVRIANSGKKLVCIVDAMDESSSDEGSWSRQDLLYFLNRLAFEAPASSAKIIVLSRPIQEDEYFQYRCYRIILQDSNQADIRRLVEIGLESIHHVMHSRRDNKPGSRDNPFQSRMLMRKKKQLQRAQTATRQFALQVEAMGVKETQVLNEIRDYVISNAQGVTLWAGTVMDEMLKLAESPTFSFFLLRDEVLRMPDNLTELYAVIVEDLVRHLSLRKRALARKAVMWVFAATRRRPICLHELWDALAIPPDASQISADPSTADPFENTRLLIRASEDCSPWFQVRQSLLELCGSLLDIAPPEPGLGGPEDIGPFHIVQLLHGTVREFLLSHKSAGFLKFQSDEAEELVKNDSQTYVKAVLSRPEPAYSAPLPSQGAGRSPDWYLNASQLIHYLNDKFLLSFALEHTPEVRRHISERYRHLVEATLSPPFSSWPPAALDELLGEQVLLYHQFPGLDRHKAAIVGRYFRDACRVGYAVTVRNLLSILTSMAGWWEEFADVVLNAALLAAVEANLTDVLPELTEEGRHRGLHLCPRRLGTEDFLCSDLSPTLWEASRTGSVEATMFLYDQAFAAEHAYLRPVWLWRVMDARRRVLLVDGGEVVEDLVDKELVRMAIQQILSYWRSRDDRYRRKWDLTNTPTDDYLFAV</sequence>
<accession>A0AAD4ENF1</accession>
<dbReference type="SUPFAM" id="SSF52540">
    <property type="entry name" value="P-loop containing nucleoside triphosphate hydrolases"/>
    <property type="match status" value="1"/>
</dbReference>
<keyword evidence="1" id="KW-0677">Repeat</keyword>
<dbReference type="Gene3D" id="3.40.50.300">
    <property type="entry name" value="P-loop containing nucleotide triphosphate hydrolases"/>
    <property type="match status" value="1"/>
</dbReference>
<dbReference type="PANTHER" id="PTHR10039">
    <property type="entry name" value="AMELOGENIN"/>
    <property type="match status" value="1"/>
</dbReference>
<evidence type="ECO:0000256" key="1">
    <source>
        <dbReference type="ARBA" id="ARBA00022737"/>
    </source>
</evidence>
<organism evidence="3 4">
    <name type="scientific">Staphylotrichum longicolle</name>
    <dbReference type="NCBI Taxonomy" id="669026"/>
    <lineage>
        <taxon>Eukaryota</taxon>
        <taxon>Fungi</taxon>
        <taxon>Dikarya</taxon>
        <taxon>Ascomycota</taxon>
        <taxon>Pezizomycotina</taxon>
        <taxon>Sordariomycetes</taxon>
        <taxon>Sordariomycetidae</taxon>
        <taxon>Sordariales</taxon>
        <taxon>Chaetomiaceae</taxon>
        <taxon>Staphylotrichum</taxon>
    </lineage>
</organism>
<evidence type="ECO:0000313" key="3">
    <source>
        <dbReference type="EMBL" id="KAG7284458.1"/>
    </source>
</evidence>
<evidence type="ECO:0000259" key="2">
    <source>
        <dbReference type="PROSITE" id="PS50837"/>
    </source>
</evidence>
<feature type="domain" description="NACHT" evidence="2">
    <location>
        <begin position="116"/>
        <end position="262"/>
    </location>
</feature>